<dbReference type="Gene3D" id="1.20.140.150">
    <property type="match status" value="1"/>
</dbReference>
<evidence type="ECO:0000256" key="5">
    <source>
        <dbReference type="SAM" id="Phobius"/>
    </source>
</evidence>
<dbReference type="InterPro" id="IPR009545">
    <property type="entry name" value="Claudin-like"/>
</dbReference>
<keyword evidence="7" id="KW-1185">Reference proteome</keyword>
<dbReference type="GO" id="GO:0005886">
    <property type="term" value="C:plasma membrane"/>
    <property type="evidence" value="ECO:0007669"/>
    <property type="project" value="TreeGrafter"/>
</dbReference>
<dbReference type="PANTHER" id="PTHR10671">
    <property type="entry name" value="EPITHELIAL MEMBRANE PROTEIN-RELATED"/>
    <property type="match status" value="1"/>
</dbReference>
<evidence type="ECO:0000313" key="7">
    <source>
        <dbReference type="Proteomes" id="UP001233172"/>
    </source>
</evidence>
<comment type="caution">
    <text evidence="6">The sequence shown here is derived from an EMBL/GenBank/DDBJ whole genome shotgun (WGS) entry which is preliminary data.</text>
</comment>
<dbReference type="EMBL" id="JASAOG010000268">
    <property type="protein sequence ID" value="KAK0041602.1"/>
    <property type="molecule type" value="Genomic_DNA"/>
</dbReference>
<dbReference type="Pfam" id="PF06653">
    <property type="entry name" value="Claudin_3"/>
    <property type="match status" value="1"/>
</dbReference>
<dbReference type="PANTHER" id="PTHR10671:SF108">
    <property type="entry name" value="CLAUDIN FAMILY PROTEIN-RELATED"/>
    <property type="match status" value="1"/>
</dbReference>
<keyword evidence="3 5" id="KW-1133">Transmembrane helix</keyword>
<evidence type="ECO:0000256" key="3">
    <source>
        <dbReference type="ARBA" id="ARBA00022989"/>
    </source>
</evidence>
<evidence type="ECO:0000256" key="2">
    <source>
        <dbReference type="ARBA" id="ARBA00022692"/>
    </source>
</evidence>
<proteinExistence type="predicted"/>
<dbReference type="Proteomes" id="UP001233172">
    <property type="component" value="Unassembled WGS sequence"/>
</dbReference>
<protein>
    <recommendedName>
        <fullName evidence="8">Claudin</fullName>
    </recommendedName>
</protein>
<gene>
    <name evidence="6" type="ORF">Bpfe_028966</name>
</gene>
<sequence length="175" mass="19092">MNPFFYTCPFFVTAGLLLHIAGIATPSWISTRSSETGQSLMFGLWEVCTDMGCQTYPSNKASDLQACEAFSVLAIFPALGALIICSVYALQANAEESSRKKQINVAIALCLLSGVAVLICIFVWRFSYVNSGPLADDLGYSFYLSLVGGLLMFASCGMFQVYKRHTFPAQYIVLS</sequence>
<name>A0AAD8ATJ6_BIOPF</name>
<evidence type="ECO:0000313" key="6">
    <source>
        <dbReference type="EMBL" id="KAK0041602.1"/>
    </source>
</evidence>
<evidence type="ECO:0000256" key="1">
    <source>
        <dbReference type="ARBA" id="ARBA00004141"/>
    </source>
</evidence>
<keyword evidence="4 5" id="KW-0472">Membrane</keyword>
<reference evidence="6" key="1">
    <citation type="journal article" date="2023" name="PLoS Negl. Trop. Dis.">
        <title>A genome sequence for Biomphalaria pfeifferi, the major vector snail for the human-infecting parasite Schistosoma mansoni.</title>
        <authorList>
            <person name="Bu L."/>
            <person name="Lu L."/>
            <person name="Laidemitt M.R."/>
            <person name="Zhang S.M."/>
            <person name="Mutuku M."/>
            <person name="Mkoji G."/>
            <person name="Steinauer M."/>
            <person name="Loker E.S."/>
        </authorList>
    </citation>
    <scope>NUCLEOTIDE SEQUENCE</scope>
    <source>
        <strain evidence="6">KasaAsao</strain>
    </source>
</reference>
<organism evidence="6 7">
    <name type="scientific">Biomphalaria pfeifferi</name>
    <name type="common">Bloodfluke planorb</name>
    <name type="synonym">Freshwater snail</name>
    <dbReference type="NCBI Taxonomy" id="112525"/>
    <lineage>
        <taxon>Eukaryota</taxon>
        <taxon>Metazoa</taxon>
        <taxon>Spiralia</taxon>
        <taxon>Lophotrochozoa</taxon>
        <taxon>Mollusca</taxon>
        <taxon>Gastropoda</taxon>
        <taxon>Heterobranchia</taxon>
        <taxon>Euthyneura</taxon>
        <taxon>Panpulmonata</taxon>
        <taxon>Hygrophila</taxon>
        <taxon>Lymnaeoidea</taxon>
        <taxon>Planorbidae</taxon>
        <taxon>Biomphalaria</taxon>
    </lineage>
</organism>
<dbReference type="InterPro" id="IPR050579">
    <property type="entry name" value="PMP-22/EMP/MP20-like"/>
</dbReference>
<evidence type="ECO:0000256" key="4">
    <source>
        <dbReference type="ARBA" id="ARBA00023136"/>
    </source>
</evidence>
<reference evidence="6" key="2">
    <citation type="submission" date="2023-04" db="EMBL/GenBank/DDBJ databases">
        <authorList>
            <person name="Bu L."/>
            <person name="Lu L."/>
            <person name="Laidemitt M.R."/>
            <person name="Zhang S.M."/>
            <person name="Mutuku M."/>
            <person name="Mkoji G."/>
            <person name="Steinauer M."/>
            <person name="Loker E.S."/>
        </authorList>
    </citation>
    <scope>NUCLEOTIDE SEQUENCE</scope>
    <source>
        <strain evidence="6">KasaAsao</strain>
        <tissue evidence="6">Whole Snail</tissue>
    </source>
</reference>
<accession>A0AAD8ATJ6</accession>
<evidence type="ECO:0008006" key="8">
    <source>
        <dbReference type="Google" id="ProtNLM"/>
    </source>
</evidence>
<feature type="transmembrane region" description="Helical" evidence="5">
    <location>
        <begin position="140"/>
        <end position="162"/>
    </location>
</feature>
<comment type="subcellular location">
    <subcellularLocation>
        <location evidence="1">Membrane</location>
        <topology evidence="1">Multi-pass membrane protein</topology>
    </subcellularLocation>
</comment>
<feature type="transmembrane region" description="Helical" evidence="5">
    <location>
        <begin position="103"/>
        <end position="128"/>
    </location>
</feature>
<dbReference type="AlphaFoldDB" id="A0AAD8ATJ6"/>
<keyword evidence="2 5" id="KW-0812">Transmembrane</keyword>
<feature type="transmembrane region" description="Helical" evidence="5">
    <location>
        <begin position="69"/>
        <end position="91"/>
    </location>
</feature>